<dbReference type="RefSeq" id="WP_248910930.1">
    <property type="nucleotide sequence ID" value="NZ_CP109981.1"/>
</dbReference>
<feature type="transmembrane region" description="Helical" evidence="1">
    <location>
        <begin position="37"/>
        <end position="54"/>
    </location>
</feature>
<proteinExistence type="predicted"/>
<dbReference type="Proteomes" id="UP001596417">
    <property type="component" value="Unassembled WGS sequence"/>
</dbReference>
<sequence>MNRFHLYHGSLMLVGAVLAVNALSSVMSIGLSVSNTLLAIGGSGMGLASIHAIFTTEPTAVTINRYHFRLVVLGALLTIGGTVLQVLG</sequence>
<keyword evidence="3" id="KW-1185">Reference proteome</keyword>
<evidence type="ECO:0000313" key="3">
    <source>
        <dbReference type="Proteomes" id="UP001596417"/>
    </source>
</evidence>
<accession>A0ABD5YY75</accession>
<keyword evidence="1" id="KW-0472">Membrane</keyword>
<keyword evidence="1" id="KW-1133">Transmembrane helix</keyword>
<feature type="transmembrane region" description="Helical" evidence="1">
    <location>
        <begin position="66"/>
        <end position="87"/>
    </location>
</feature>
<dbReference type="EMBL" id="JBHTAX010000005">
    <property type="protein sequence ID" value="MFC7192580.1"/>
    <property type="molecule type" value="Genomic_DNA"/>
</dbReference>
<reference evidence="2 3" key="1">
    <citation type="journal article" date="2019" name="Int. J. Syst. Evol. Microbiol.">
        <title>The Global Catalogue of Microorganisms (GCM) 10K type strain sequencing project: providing services to taxonomists for standard genome sequencing and annotation.</title>
        <authorList>
            <consortium name="The Broad Institute Genomics Platform"/>
            <consortium name="The Broad Institute Genome Sequencing Center for Infectious Disease"/>
            <person name="Wu L."/>
            <person name="Ma J."/>
        </authorList>
    </citation>
    <scope>NUCLEOTIDE SEQUENCE [LARGE SCALE GENOMIC DNA]</scope>
    <source>
        <strain evidence="2 3">RDMS1</strain>
    </source>
</reference>
<comment type="caution">
    <text evidence="2">The sequence shown here is derived from an EMBL/GenBank/DDBJ whole genome shotgun (WGS) entry which is preliminary data.</text>
</comment>
<evidence type="ECO:0000256" key="1">
    <source>
        <dbReference type="SAM" id="Phobius"/>
    </source>
</evidence>
<organism evidence="2 3">
    <name type="scientific">Halocatena marina</name>
    <dbReference type="NCBI Taxonomy" id="2934937"/>
    <lineage>
        <taxon>Archaea</taxon>
        <taxon>Methanobacteriati</taxon>
        <taxon>Methanobacteriota</taxon>
        <taxon>Stenosarchaea group</taxon>
        <taxon>Halobacteria</taxon>
        <taxon>Halobacteriales</taxon>
        <taxon>Natronomonadaceae</taxon>
        <taxon>Halocatena</taxon>
    </lineage>
</organism>
<name>A0ABD5YY75_9EURY</name>
<keyword evidence="1" id="KW-0812">Transmembrane</keyword>
<dbReference type="AlphaFoldDB" id="A0ABD5YY75"/>
<protein>
    <submittedName>
        <fullName evidence="2">Uncharacterized protein</fullName>
    </submittedName>
</protein>
<dbReference type="GeneID" id="76202269"/>
<gene>
    <name evidence="2" type="ORF">ACFQL7_24045</name>
</gene>
<feature type="transmembrane region" description="Helical" evidence="1">
    <location>
        <begin position="12"/>
        <end position="31"/>
    </location>
</feature>
<evidence type="ECO:0000313" key="2">
    <source>
        <dbReference type="EMBL" id="MFC7192580.1"/>
    </source>
</evidence>